<dbReference type="Proteomes" id="UP001368318">
    <property type="component" value="Chromosome"/>
</dbReference>
<gene>
    <name evidence="2" type="ORF">R3L15_10165</name>
    <name evidence="1" type="ORF">R3L16_11420</name>
</gene>
<dbReference type="EMBL" id="CP136924">
    <property type="protein sequence ID" value="WXA02353.1"/>
    <property type="molecule type" value="Genomic_DNA"/>
</dbReference>
<evidence type="ECO:0000313" key="2">
    <source>
        <dbReference type="EMBL" id="WXA12485.1"/>
    </source>
</evidence>
<dbReference type="EMBL" id="CP136925">
    <property type="protein sequence ID" value="WXA12485.1"/>
    <property type="molecule type" value="Genomic_DNA"/>
</dbReference>
<reference evidence="1 3" key="1">
    <citation type="submission" date="2023-10" db="EMBL/GenBank/DDBJ databases">
        <title>Culture-based analysis of two novel bacteria associated with mangrove crab gills.</title>
        <authorList>
            <person name="Yang X."/>
            <person name="Garuglieri E."/>
            <person name="Van Goethem M.W."/>
            <person name="Fusi M."/>
            <person name="Marasco R."/>
            <person name="Daffonchio D.G."/>
        </authorList>
    </citation>
    <scope>NUCLEOTIDE SEQUENCE [LARGE SCALE GENOMIC DNA]</scope>
    <source>
        <strain evidence="2">UG2-1</strain>
        <strain evidence="1">UG2-2</strain>
        <strain evidence="3">UG2_2</strain>
    </source>
</reference>
<keyword evidence="3" id="KW-1185">Reference proteome</keyword>
<name>A0AAU6NXG2_9FLAO</name>
<evidence type="ECO:0000313" key="3">
    <source>
        <dbReference type="Proteomes" id="UP001368318"/>
    </source>
</evidence>
<protein>
    <submittedName>
        <fullName evidence="1">Uncharacterized protein</fullName>
    </submittedName>
</protein>
<organism evidence="1 3">
    <name type="scientific">Mangrovimonas cancribranchiae</name>
    <dbReference type="NCBI Taxonomy" id="3080055"/>
    <lineage>
        <taxon>Bacteria</taxon>
        <taxon>Pseudomonadati</taxon>
        <taxon>Bacteroidota</taxon>
        <taxon>Flavobacteriia</taxon>
        <taxon>Flavobacteriales</taxon>
        <taxon>Flavobacteriaceae</taxon>
        <taxon>Mangrovimonas</taxon>
    </lineage>
</organism>
<dbReference type="AlphaFoldDB" id="A0AAU6NXG2"/>
<evidence type="ECO:0000313" key="1">
    <source>
        <dbReference type="EMBL" id="WXA02353.1"/>
    </source>
</evidence>
<dbReference type="RefSeq" id="WP_338731499.1">
    <property type="nucleotide sequence ID" value="NZ_CP136924.1"/>
</dbReference>
<dbReference type="KEGG" id="mcaa:R3L15_10165"/>
<proteinExistence type="predicted"/>
<accession>A0AAU6NXG2</accession>
<sequence length="149" mass="17356">MTYNINRLDNIVKHIGVIHCTSNHNEAWVLKIEDQEYTFLIDSVNELPPEKILEDENILLFEISNKISLFSKETGCIRLLFSLYDDFSTVEIVYNGYLIITDTSIVHISKYSFSITKVKIFSDLIQDVKLKEKKIMVETFSDQIFEVPI</sequence>